<keyword evidence="1" id="KW-1015">Disulfide bond</keyword>
<evidence type="ECO:0000256" key="1">
    <source>
        <dbReference type="ARBA" id="ARBA00023157"/>
    </source>
</evidence>
<dbReference type="EMBL" id="CP013659">
    <property type="protein sequence ID" value="ALS73982.1"/>
    <property type="molecule type" value="Genomic_DNA"/>
</dbReference>
<feature type="domain" description="Thioredoxin" evidence="2">
    <location>
        <begin position="50"/>
        <end position="190"/>
    </location>
</feature>
<dbReference type="InterPro" id="IPR000866">
    <property type="entry name" value="AhpC/TSA"/>
</dbReference>
<evidence type="ECO:0000313" key="3">
    <source>
        <dbReference type="EMBL" id="ALS73982.1"/>
    </source>
</evidence>
<dbReference type="PROSITE" id="PS51352">
    <property type="entry name" value="THIOREDOXIN_2"/>
    <property type="match status" value="1"/>
</dbReference>
<dbReference type="RefSeq" id="WP_058380690.1">
    <property type="nucleotide sequence ID" value="NZ_CP013659.2"/>
</dbReference>
<evidence type="ECO:0000313" key="4">
    <source>
        <dbReference type="Proteomes" id="UP000067683"/>
    </source>
</evidence>
<name>A0A0U2YQT4_9BACL</name>
<dbReference type="OrthoDB" id="25753at2"/>
<dbReference type="InterPro" id="IPR017937">
    <property type="entry name" value="Thioredoxin_CS"/>
</dbReference>
<dbReference type="KEGG" id="prt:AUC31_01365"/>
<dbReference type="STRING" id="200991.AUC31_01365"/>
<gene>
    <name evidence="3" type="ORF">AUC31_01365</name>
</gene>
<sequence>MIKKAIVGILLVAAIAIIAINFFEQDAQPIDTSESTTSASAQDESLAEGLSQGQVAPDFTLTDQNGETVKLSDYRGKKVILNFWATWCPPCRAEMPHMQEFHENNADGDVVILAVNLTAQDNGDEAIRSFIDQFSLTFSIPMDETGSTAQDYQIRTVPTTYILNTKGEIAQKIVGPMDEQIMKDQTDSID</sequence>
<organism evidence="3 4">
    <name type="scientific">Planococcus rifietoensis</name>
    <dbReference type="NCBI Taxonomy" id="200991"/>
    <lineage>
        <taxon>Bacteria</taxon>
        <taxon>Bacillati</taxon>
        <taxon>Bacillota</taxon>
        <taxon>Bacilli</taxon>
        <taxon>Bacillales</taxon>
        <taxon>Caryophanaceae</taxon>
        <taxon>Planococcus</taxon>
    </lineage>
</organism>
<dbReference type="Pfam" id="PF00578">
    <property type="entry name" value="AhpC-TSA"/>
    <property type="match status" value="1"/>
</dbReference>
<dbReference type="Proteomes" id="UP000067683">
    <property type="component" value="Chromosome"/>
</dbReference>
<dbReference type="PANTHER" id="PTHR42852">
    <property type="entry name" value="THIOL:DISULFIDE INTERCHANGE PROTEIN DSBE"/>
    <property type="match status" value="1"/>
</dbReference>
<dbReference type="InterPro" id="IPR050553">
    <property type="entry name" value="Thioredoxin_ResA/DsbE_sf"/>
</dbReference>
<dbReference type="PANTHER" id="PTHR42852:SF17">
    <property type="entry name" value="THIOREDOXIN-LIKE PROTEIN HI_1115"/>
    <property type="match status" value="1"/>
</dbReference>
<dbReference type="InterPro" id="IPR036249">
    <property type="entry name" value="Thioredoxin-like_sf"/>
</dbReference>
<evidence type="ECO:0000259" key="2">
    <source>
        <dbReference type="PROSITE" id="PS51352"/>
    </source>
</evidence>
<dbReference type="Gene3D" id="3.40.30.10">
    <property type="entry name" value="Glutaredoxin"/>
    <property type="match status" value="1"/>
</dbReference>
<dbReference type="GO" id="GO:0016209">
    <property type="term" value="F:antioxidant activity"/>
    <property type="evidence" value="ECO:0007669"/>
    <property type="project" value="InterPro"/>
</dbReference>
<dbReference type="GO" id="GO:0016491">
    <property type="term" value="F:oxidoreductase activity"/>
    <property type="evidence" value="ECO:0007669"/>
    <property type="project" value="InterPro"/>
</dbReference>
<keyword evidence="4" id="KW-1185">Reference proteome</keyword>
<dbReference type="AlphaFoldDB" id="A0A0U2YQT4"/>
<dbReference type="CDD" id="cd02966">
    <property type="entry name" value="TlpA_like_family"/>
    <property type="match status" value="1"/>
</dbReference>
<dbReference type="PROSITE" id="PS00194">
    <property type="entry name" value="THIOREDOXIN_1"/>
    <property type="match status" value="1"/>
</dbReference>
<proteinExistence type="predicted"/>
<accession>A0A0U2YQT4</accession>
<dbReference type="SUPFAM" id="SSF52833">
    <property type="entry name" value="Thioredoxin-like"/>
    <property type="match status" value="1"/>
</dbReference>
<protein>
    <submittedName>
        <fullName evidence="3">Thiol:disulfide interchange protein</fullName>
    </submittedName>
</protein>
<dbReference type="InterPro" id="IPR013766">
    <property type="entry name" value="Thioredoxin_domain"/>
</dbReference>
<reference evidence="3" key="1">
    <citation type="submission" date="2016-01" db="EMBL/GenBank/DDBJ databases">
        <title>Complete genome of Planococcus rifietoensis type strain M8.</title>
        <authorList>
            <person name="See-Too W.S."/>
        </authorList>
    </citation>
    <scope>NUCLEOTIDE SEQUENCE [LARGE SCALE GENOMIC DNA]</scope>
    <source>
        <strain evidence="3">M8</strain>
    </source>
</reference>